<gene>
    <name evidence="2" type="ORF">Tci_535757</name>
</gene>
<evidence type="ECO:0000256" key="1">
    <source>
        <dbReference type="SAM" id="Phobius"/>
    </source>
</evidence>
<dbReference type="EMBL" id="BKCJ010303811">
    <property type="protein sequence ID" value="GEZ63784.1"/>
    <property type="molecule type" value="Genomic_DNA"/>
</dbReference>
<keyword evidence="1" id="KW-0812">Transmembrane</keyword>
<dbReference type="AlphaFoldDB" id="A0A699IK82"/>
<protein>
    <submittedName>
        <fullName evidence="2">Uncharacterized protein</fullName>
    </submittedName>
</protein>
<keyword evidence="1" id="KW-0472">Membrane</keyword>
<feature type="transmembrane region" description="Helical" evidence="1">
    <location>
        <begin position="85"/>
        <end position="103"/>
    </location>
</feature>
<comment type="caution">
    <text evidence="2">The sequence shown here is derived from an EMBL/GenBank/DDBJ whole genome shotgun (WGS) entry which is preliminary data.</text>
</comment>
<evidence type="ECO:0000313" key="2">
    <source>
        <dbReference type="EMBL" id="GEZ63784.1"/>
    </source>
</evidence>
<organism evidence="2">
    <name type="scientific">Tanacetum cinerariifolium</name>
    <name type="common">Dalmatian daisy</name>
    <name type="synonym">Chrysanthemum cinerariifolium</name>
    <dbReference type="NCBI Taxonomy" id="118510"/>
    <lineage>
        <taxon>Eukaryota</taxon>
        <taxon>Viridiplantae</taxon>
        <taxon>Streptophyta</taxon>
        <taxon>Embryophyta</taxon>
        <taxon>Tracheophyta</taxon>
        <taxon>Spermatophyta</taxon>
        <taxon>Magnoliopsida</taxon>
        <taxon>eudicotyledons</taxon>
        <taxon>Gunneridae</taxon>
        <taxon>Pentapetalae</taxon>
        <taxon>asterids</taxon>
        <taxon>campanulids</taxon>
        <taxon>Asterales</taxon>
        <taxon>Asteraceae</taxon>
        <taxon>Asteroideae</taxon>
        <taxon>Anthemideae</taxon>
        <taxon>Anthemidinae</taxon>
        <taxon>Tanacetum</taxon>
    </lineage>
</organism>
<accession>A0A699IK82</accession>
<sequence>MLVIKRFRERKKIVRERKLSENFILRGKKMRLVTHGLEGYEFEEDELVAVMVKVVHGYCMMVVKKIKNGLLKEVEMSLFWKKVMILEWMSCVSILVLPTFLVFKRSWNGGLSKTLMMKERG</sequence>
<proteinExistence type="predicted"/>
<keyword evidence="1" id="KW-1133">Transmembrane helix</keyword>
<reference evidence="2" key="1">
    <citation type="journal article" date="2019" name="Sci. Rep.">
        <title>Draft genome of Tanacetum cinerariifolium, the natural source of mosquito coil.</title>
        <authorList>
            <person name="Yamashiro T."/>
            <person name="Shiraishi A."/>
            <person name="Satake H."/>
            <person name="Nakayama K."/>
        </authorList>
    </citation>
    <scope>NUCLEOTIDE SEQUENCE</scope>
</reference>
<name>A0A699IK82_TANCI</name>